<dbReference type="InterPro" id="IPR011495">
    <property type="entry name" value="Sig_transdc_His_kin_sub2_dim/P"/>
</dbReference>
<evidence type="ECO:0000256" key="3">
    <source>
        <dbReference type="ARBA" id="ARBA00022553"/>
    </source>
</evidence>
<dbReference type="PANTHER" id="PTHR41523">
    <property type="entry name" value="TWO-COMPONENT SYSTEM SENSOR PROTEIN"/>
    <property type="match status" value="1"/>
</dbReference>
<dbReference type="InterPro" id="IPR029016">
    <property type="entry name" value="GAF-like_dom_sf"/>
</dbReference>
<gene>
    <name evidence="9" type="ORF">EHQ24_15585</name>
</gene>
<evidence type="ECO:0000256" key="4">
    <source>
        <dbReference type="ARBA" id="ARBA00022679"/>
    </source>
</evidence>
<dbReference type="SUPFAM" id="SSF55874">
    <property type="entry name" value="ATPase domain of HSP90 chaperone/DNA topoisomerase II/histidine kinase"/>
    <property type="match status" value="1"/>
</dbReference>
<dbReference type="SUPFAM" id="SSF55781">
    <property type="entry name" value="GAF domain-like"/>
    <property type="match status" value="1"/>
</dbReference>
<feature type="domain" description="Histidine kinase" evidence="8">
    <location>
        <begin position="317"/>
        <end position="507"/>
    </location>
</feature>
<protein>
    <recommendedName>
        <fullName evidence="2">histidine kinase</fullName>
        <ecNumber evidence="2">2.7.13.3</ecNumber>
    </recommendedName>
</protein>
<dbReference type="AlphaFoldDB" id="A0A4R9I169"/>
<evidence type="ECO:0000256" key="6">
    <source>
        <dbReference type="ARBA" id="ARBA00022777"/>
    </source>
</evidence>
<dbReference type="InterPro" id="IPR036890">
    <property type="entry name" value="HATPase_C_sf"/>
</dbReference>
<evidence type="ECO:0000256" key="7">
    <source>
        <dbReference type="ARBA" id="ARBA00022840"/>
    </source>
</evidence>
<evidence type="ECO:0000256" key="2">
    <source>
        <dbReference type="ARBA" id="ARBA00012438"/>
    </source>
</evidence>
<dbReference type="Gene3D" id="3.30.450.40">
    <property type="match status" value="1"/>
</dbReference>
<keyword evidence="6" id="KW-0418">Kinase</keyword>
<dbReference type="PANTHER" id="PTHR41523:SF8">
    <property type="entry name" value="ETHYLENE RESPONSE SENSOR PROTEIN"/>
    <property type="match status" value="1"/>
</dbReference>
<proteinExistence type="predicted"/>
<evidence type="ECO:0000256" key="1">
    <source>
        <dbReference type="ARBA" id="ARBA00000085"/>
    </source>
</evidence>
<dbReference type="CDD" id="cd00130">
    <property type="entry name" value="PAS"/>
    <property type="match status" value="1"/>
</dbReference>
<dbReference type="Pfam" id="PF13581">
    <property type="entry name" value="HATPase_c_2"/>
    <property type="match status" value="1"/>
</dbReference>
<reference evidence="9" key="1">
    <citation type="journal article" date="2019" name="PLoS Negl. Trop. Dis.">
        <title>Revisiting the worldwide diversity of Leptospira species in the environment.</title>
        <authorList>
            <person name="Vincent A.T."/>
            <person name="Schiettekatte O."/>
            <person name="Bourhy P."/>
            <person name="Veyrier F.J."/>
            <person name="Picardeau M."/>
        </authorList>
    </citation>
    <scope>NUCLEOTIDE SEQUENCE [LARGE SCALE GENOMIC DNA]</scope>
    <source>
        <strain evidence="9">201800287</strain>
    </source>
</reference>
<sequence>MKLRNRNLDPERIADFECFRSGILELIVGNAPLTKVLNEIVFGIETLNPRMICTVILIENSKIKMGASPSLPKIYNEAIDGVTIGPEVGSCGTAAYTGKRVIVEDISKSPLWKNYKDIALSVGLYSCWSEPIRSHKNEVIGTFAIYHKEILGPSEFDIFIITETADLVSIAIEKSIVSERLTESEGRFRNFFEKNSSVMLIIEPHTGEIINANQAAVAYYGYPHEVLTKMKIDEINILPAEQVKEERMRALAEERSYFSFPHKLANGTTKQVEVYSTPIETNNRHLLFSIVHDVTERKTAEAKVKSLLSEKELILREVHHRIKNNMTILYNLLDLQAGSQTNVDVKNSLKDATSRIKTMSLLYDKLYSGKGIRELPLDEYLIPLAEQVISLFPFPVKLNTEITKQELSADQLQAIGIITNELLTNSLKYAREPNKDLIITIKTWIEGQNFQILISDNGRGFDLKKVNPENLGFGLTLVTMLVQQIQGTVSFQGNQGAKCQFNFPISKPHP</sequence>
<evidence type="ECO:0000259" key="8">
    <source>
        <dbReference type="PROSITE" id="PS50109"/>
    </source>
</evidence>
<dbReference type="GO" id="GO:0004673">
    <property type="term" value="F:protein histidine kinase activity"/>
    <property type="evidence" value="ECO:0007669"/>
    <property type="project" value="UniProtKB-EC"/>
</dbReference>
<dbReference type="SMART" id="SM00091">
    <property type="entry name" value="PAS"/>
    <property type="match status" value="1"/>
</dbReference>
<dbReference type="Gene3D" id="3.30.565.10">
    <property type="entry name" value="Histidine kinase-like ATPase, C-terminal domain"/>
    <property type="match status" value="1"/>
</dbReference>
<dbReference type="Gene3D" id="3.30.450.20">
    <property type="entry name" value="PAS domain"/>
    <property type="match status" value="1"/>
</dbReference>
<dbReference type="InterPro" id="IPR003594">
    <property type="entry name" value="HATPase_dom"/>
</dbReference>
<dbReference type="RefSeq" id="WP_135602556.1">
    <property type="nucleotide sequence ID" value="NZ_RQFK01000028.1"/>
</dbReference>
<evidence type="ECO:0000313" key="9">
    <source>
        <dbReference type="EMBL" id="TGK78969.1"/>
    </source>
</evidence>
<dbReference type="Pfam" id="PF07568">
    <property type="entry name" value="HisKA_2"/>
    <property type="match status" value="1"/>
</dbReference>
<dbReference type="InterPro" id="IPR000014">
    <property type="entry name" value="PAS"/>
</dbReference>
<evidence type="ECO:0000256" key="5">
    <source>
        <dbReference type="ARBA" id="ARBA00022741"/>
    </source>
</evidence>
<dbReference type="InterPro" id="IPR035965">
    <property type="entry name" value="PAS-like_dom_sf"/>
</dbReference>
<keyword evidence="5" id="KW-0547">Nucleotide-binding</keyword>
<dbReference type="InterPro" id="IPR005467">
    <property type="entry name" value="His_kinase_dom"/>
</dbReference>
<dbReference type="NCBIfam" id="TIGR00229">
    <property type="entry name" value="sensory_box"/>
    <property type="match status" value="1"/>
</dbReference>
<name>A0A4R9I169_9LEPT</name>
<dbReference type="InterPro" id="IPR003018">
    <property type="entry name" value="GAF"/>
</dbReference>
<dbReference type="OrthoDB" id="9806821at2"/>
<dbReference type="Pfam" id="PF08448">
    <property type="entry name" value="PAS_4"/>
    <property type="match status" value="1"/>
</dbReference>
<dbReference type="GO" id="GO:0005524">
    <property type="term" value="F:ATP binding"/>
    <property type="evidence" value="ECO:0007669"/>
    <property type="project" value="UniProtKB-KW"/>
</dbReference>
<keyword evidence="7" id="KW-0067">ATP-binding</keyword>
<keyword evidence="10" id="KW-1185">Reference proteome</keyword>
<dbReference type="Proteomes" id="UP000298009">
    <property type="component" value="Unassembled WGS sequence"/>
</dbReference>
<keyword evidence="3" id="KW-0597">Phosphoprotein</keyword>
<dbReference type="EMBL" id="RQFK01000028">
    <property type="protein sequence ID" value="TGK78969.1"/>
    <property type="molecule type" value="Genomic_DNA"/>
</dbReference>
<dbReference type="SMART" id="SM00065">
    <property type="entry name" value="GAF"/>
    <property type="match status" value="1"/>
</dbReference>
<accession>A0A4R9I169</accession>
<evidence type="ECO:0000313" key="10">
    <source>
        <dbReference type="Proteomes" id="UP000298009"/>
    </source>
</evidence>
<dbReference type="PROSITE" id="PS50109">
    <property type="entry name" value="HIS_KIN"/>
    <property type="match status" value="1"/>
</dbReference>
<comment type="catalytic activity">
    <reaction evidence="1">
        <text>ATP + protein L-histidine = ADP + protein N-phospho-L-histidine.</text>
        <dbReference type="EC" id="2.7.13.3"/>
    </reaction>
</comment>
<dbReference type="SUPFAM" id="SSF55785">
    <property type="entry name" value="PYP-like sensor domain (PAS domain)"/>
    <property type="match status" value="1"/>
</dbReference>
<dbReference type="Pfam" id="PF13185">
    <property type="entry name" value="GAF_2"/>
    <property type="match status" value="1"/>
</dbReference>
<organism evidence="9 10">
    <name type="scientific">Leptospira noumeaensis</name>
    <dbReference type="NCBI Taxonomy" id="2484964"/>
    <lineage>
        <taxon>Bacteria</taxon>
        <taxon>Pseudomonadati</taxon>
        <taxon>Spirochaetota</taxon>
        <taxon>Spirochaetia</taxon>
        <taxon>Leptospirales</taxon>
        <taxon>Leptospiraceae</taxon>
        <taxon>Leptospira</taxon>
    </lineage>
</organism>
<keyword evidence="4" id="KW-0808">Transferase</keyword>
<dbReference type="SMART" id="SM00387">
    <property type="entry name" value="HATPase_c"/>
    <property type="match status" value="1"/>
</dbReference>
<dbReference type="InterPro" id="IPR013656">
    <property type="entry name" value="PAS_4"/>
</dbReference>
<comment type="caution">
    <text evidence="9">The sequence shown here is derived from an EMBL/GenBank/DDBJ whole genome shotgun (WGS) entry which is preliminary data.</text>
</comment>
<dbReference type="EC" id="2.7.13.3" evidence="2"/>